<sequence length="305" mass="35678">MAMLDLPRDLLEDIVARVPDESLRELRCTCKQWNALFKDRGFTKKRFDKTAREVIVMKVYEARVEFGSLFDNDYIANAKIQISDIFHCDGLLLFRTISGNMLIVWNPCSDKTMYVYPPNEYTGSIFALGYHKELCDKVIKGILLLLSFDFTTESFGRMNLPFQRLGYEILALSVVKEEKLSVLQQSLDTSRVEIWVTTSDKIDQTKVSMLWSKFLAVDLITYCDHRFTCDVSFFIEQENEVAVCWDKAKAYIFGEDHHYIDMDFTENIGGIPTFPAVVMCQGWFKFKLKRRRRYIREIFCSEHLL</sequence>
<dbReference type="SMART" id="SM00256">
    <property type="entry name" value="FBOX"/>
    <property type="match status" value="1"/>
</dbReference>
<dbReference type="InterPro" id="IPR001810">
    <property type="entry name" value="F-box_dom"/>
</dbReference>
<evidence type="ECO:0000259" key="1">
    <source>
        <dbReference type="PROSITE" id="PS50181"/>
    </source>
</evidence>
<dbReference type="InterPro" id="IPR017451">
    <property type="entry name" value="F-box-assoc_interact_dom"/>
</dbReference>
<gene>
    <name evidence="2" type="ORF">ISN44_As09g013110</name>
</gene>
<dbReference type="OrthoDB" id="591557at2759"/>
<organism evidence="2 3">
    <name type="scientific">Arabidopsis suecica</name>
    <name type="common">Swedish thale-cress</name>
    <name type="synonym">Cardaminopsis suecica</name>
    <dbReference type="NCBI Taxonomy" id="45249"/>
    <lineage>
        <taxon>Eukaryota</taxon>
        <taxon>Viridiplantae</taxon>
        <taxon>Streptophyta</taxon>
        <taxon>Embryophyta</taxon>
        <taxon>Tracheophyta</taxon>
        <taxon>Spermatophyta</taxon>
        <taxon>Magnoliopsida</taxon>
        <taxon>eudicotyledons</taxon>
        <taxon>Gunneridae</taxon>
        <taxon>Pentapetalae</taxon>
        <taxon>rosids</taxon>
        <taxon>malvids</taxon>
        <taxon>Brassicales</taxon>
        <taxon>Brassicaceae</taxon>
        <taxon>Camelineae</taxon>
        <taxon>Arabidopsis</taxon>
    </lineage>
</organism>
<dbReference type="Pfam" id="PF00646">
    <property type="entry name" value="F-box"/>
    <property type="match status" value="1"/>
</dbReference>
<proteinExistence type="predicted"/>
<dbReference type="InterPro" id="IPR006527">
    <property type="entry name" value="F-box-assoc_dom_typ1"/>
</dbReference>
<accession>A0A8T2AGS8</accession>
<dbReference type="InterPro" id="IPR050796">
    <property type="entry name" value="SCF_F-box_component"/>
</dbReference>
<dbReference type="Pfam" id="PF07734">
    <property type="entry name" value="FBA_1"/>
    <property type="match status" value="2"/>
</dbReference>
<evidence type="ECO:0000313" key="3">
    <source>
        <dbReference type="Proteomes" id="UP000694251"/>
    </source>
</evidence>
<dbReference type="AlphaFoldDB" id="A0A8T2AGS8"/>
<comment type="caution">
    <text evidence="2">The sequence shown here is derived from an EMBL/GenBank/DDBJ whole genome shotgun (WGS) entry which is preliminary data.</text>
</comment>
<dbReference type="EMBL" id="JAEFBJ010000009">
    <property type="protein sequence ID" value="KAG7572973.1"/>
    <property type="molecule type" value="Genomic_DNA"/>
</dbReference>
<dbReference type="PANTHER" id="PTHR31672:SF13">
    <property type="entry name" value="F-BOX PROTEIN CPR30-LIKE"/>
    <property type="match status" value="1"/>
</dbReference>
<dbReference type="PANTHER" id="PTHR31672">
    <property type="entry name" value="BNACNNG10540D PROTEIN"/>
    <property type="match status" value="1"/>
</dbReference>
<evidence type="ECO:0000313" key="2">
    <source>
        <dbReference type="EMBL" id="KAG7572973.1"/>
    </source>
</evidence>
<name>A0A8T2AGS8_ARASU</name>
<reference evidence="2 3" key="1">
    <citation type="submission" date="2020-12" db="EMBL/GenBank/DDBJ databases">
        <title>Concerted genomic and epigenomic changes stabilize Arabidopsis allopolyploids.</title>
        <authorList>
            <person name="Chen Z."/>
        </authorList>
    </citation>
    <scope>NUCLEOTIDE SEQUENCE [LARGE SCALE GENOMIC DNA]</scope>
    <source>
        <strain evidence="2">As9502</strain>
        <tissue evidence="2">Leaf</tissue>
    </source>
</reference>
<dbReference type="Proteomes" id="UP000694251">
    <property type="component" value="Chromosome 9"/>
</dbReference>
<feature type="domain" description="F-box" evidence="1">
    <location>
        <begin position="1"/>
        <end position="50"/>
    </location>
</feature>
<protein>
    <submittedName>
        <fullName evidence="2">F-box domain</fullName>
    </submittedName>
</protein>
<keyword evidence="3" id="KW-1185">Reference proteome</keyword>
<dbReference type="NCBIfam" id="TIGR01640">
    <property type="entry name" value="F_box_assoc_1"/>
    <property type="match status" value="1"/>
</dbReference>
<dbReference type="PROSITE" id="PS50181">
    <property type="entry name" value="FBOX"/>
    <property type="match status" value="1"/>
</dbReference>
<dbReference type="CDD" id="cd22157">
    <property type="entry name" value="F-box_AtFBW1-like"/>
    <property type="match status" value="1"/>
</dbReference>